<dbReference type="Pfam" id="PF00106">
    <property type="entry name" value="adh_short"/>
    <property type="match status" value="1"/>
</dbReference>
<sequence length="305" mass="33937">MVPNAQSRKTWFITGASSGLGLEMALSALRAGHRVIGTGRNTQKAALDNPEFEQLGGEWLQLDVSDPNAEEIVKQLVVREERLDQREPTHWVLVNNAGNTLLGTVEDMSDGQISQYLQTNLFGFFRIWRALIPAMRRHRTGTLISISSIWGFVSKPEHMMYSAAKATVESLTESYAQLLAPFGIRTMIIEPGGFRTKFPGNHLKPDSGITEDYREKMEEWNGIIDAATKDPNMVNGDPKLFGLRVVDVVEGRGLFEGIWAENGTDKALRVQLGSDCYGLYGERLEQLNQGYARMARIASSTDVES</sequence>
<accession>A0A428S8K2</accession>
<dbReference type="PANTHER" id="PTHR43976">
    <property type="entry name" value="SHORT CHAIN DEHYDROGENASE"/>
    <property type="match status" value="1"/>
</dbReference>
<dbReference type="InterPro" id="IPR002347">
    <property type="entry name" value="SDR_fam"/>
</dbReference>
<evidence type="ECO:0000256" key="3">
    <source>
        <dbReference type="RuleBase" id="RU000363"/>
    </source>
</evidence>
<reference evidence="4 5" key="1">
    <citation type="submission" date="2017-06" db="EMBL/GenBank/DDBJ databases">
        <title>Comparative genomic analysis of Ambrosia Fusariam Clade fungi.</title>
        <authorList>
            <person name="Stajich J.E."/>
            <person name="Carrillo J."/>
            <person name="Kijimoto T."/>
            <person name="Eskalen A."/>
            <person name="O'Donnell K."/>
            <person name="Kasson M."/>
        </authorList>
    </citation>
    <scope>NUCLEOTIDE SEQUENCE [LARGE SCALE GENOMIC DNA]</scope>
    <source>
        <strain evidence="4 5">NRRL62606</strain>
    </source>
</reference>
<dbReference type="GO" id="GO:0016491">
    <property type="term" value="F:oxidoreductase activity"/>
    <property type="evidence" value="ECO:0007669"/>
    <property type="project" value="UniProtKB-KW"/>
</dbReference>
<keyword evidence="2" id="KW-0560">Oxidoreductase</keyword>
<protein>
    <submittedName>
        <fullName evidence="4">Uncharacterized protein</fullName>
    </submittedName>
</protein>
<dbReference type="SUPFAM" id="SSF51735">
    <property type="entry name" value="NAD(P)-binding Rossmann-fold domains"/>
    <property type="match status" value="1"/>
</dbReference>
<organism evidence="4 5">
    <name type="scientific">Fusarium floridanum</name>
    <dbReference type="NCBI Taxonomy" id="1325733"/>
    <lineage>
        <taxon>Eukaryota</taxon>
        <taxon>Fungi</taxon>
        <taxon>Dikarya</taxon>
        <taxon>Ascomycota</taxon>
        <taxon>Pezizomycotina</taxon>
        <taxon>Sordariomycetes</taxon>
        <taxon>Hypocreomycetidae</taxon>
        <taxon>Hypocreales</taxon>
        <taxon>Nectriaceae</taxon>
        <taxon>Fusarium</taxon>
        <taxon>Fusarium solani species complex</taxon>
    </lineage>
</organism>
<evidence type="ECO:0000256" key="2">
    <source>
        <dbReference type="ARBA" id="ARBA00023002"/>
    </source>
</evidence>
<dbReference type="InterPro" id="IPR051911">
    <property type="entry name" value="SDR_oxidoreductase"/>
</dbReference>
<dbReference type="InterPro" id="IPR036291">
    <property type="entry name" value="NAD(P)-bd_dom_sf"/>
</dbReference>
<dbReference type="PANTHER" id="PTHR43976:SF16">
    <property type="entry name" value="SHORT-CHAIN DEHYDROGENASE_REDUCTASE FAMILY PROTEIN"/>
    <property type="match status" value="1"/>
</dbReference>
<dbReference type="CDD" id="cd05374">
    <property type="entry name" value="17beta-HSD-like_SDR_c"/>
    <property type="match status" value="1"/>
</dbReference>
<evidence type="ECO:0000313" key="5">
    <source>
        <dbReference type="Proteomes" id="UP000287972"/>
    </source>
</evidence>
<dbReference type="Gene3D" id="3.40.50.720">
    <property type="entry name" value="NAD(P)-binding Rossmann-like Domain"/>
    <property type="match status" value="1"/>
</dbReference>
<proteinExistence type="inferred from homology"/>
<dbReference type="PRINTS" id="PR00081">
    <property type="entry name" value="GDHRDH"/>
</dbReference>
<evidence type="ECO:0000313" key="4">
    <source>
        <dbReference type="EMBL" id="RSL86167.1"/>
    </source>
</evidence>
<keyword evidence="5" id="KW-1185">Reference proteome</keyword>
<dbReference type="Proteomes" id="UP000287972">
    <property type="component" value="Unassembled WGS sequence"/>
</dbReference>
<dbReference type="PRINTS" id="PR00080">
    <property type="entry name" value="SDRFAMILY"/>
</dbReference>
<dbReference type="EMBL" id="NKCL01000045">
    <property type="protein sequence ID" value="RSL86167.1"/>
    <property type="molecule type" value="Genomic_DNA"/>
</dbReference>
<comment type="similarity">
    <text evidence="1 3">Belongs to the short-chain dehydrogenases/reductases (SDR) family.</text>
</comment>
<evidence type="ECO:0000256" key="1">
    <source>
        <dbReference type="ARBA" id="ARBA00006484"/>
    </source>
</evidence>
<comment type="caution">
    <text evidence="4">The sequence shown here is derived from an EMBL/GenBank/DDBJ whole genome shotgun (WGS) entry which is preliminary data.</text>
</comment>
<gene>
    <name evidence="4" type="ORF">CEP51_002952</name>
</gene>
<name>A0A428S8K2_9HYPO</name>
<dbReference type="AlphaFoldDB" id="A0A428S8K2"/>